<gene>
    <name evidence="1" type="ORF">CTI12_AA512850</name>
</gene>
<organism evidence="1 2">
    <name type="scientific">Artemisia annua</name>
    <name type="common">Sweet wormwood</name>
    <dbReference type="NCBI Taxonomy" id="35608"/>
    <lineage>
        <taxon>Eukaryota</taxon>
        <taxon>Viridiplantae</taxon>
        <taxon>Streptophyta</taxon>
        <taxon>Embryophyta</taxon>
        <taxon>Tracheophyta</taxon>
        <taxon>Spermatophyta</taxon>
        <taxon>Magnoliopsida</taxon>
        <taxon>eudicotyledons</taxon>
        <taxon>Gunneridae</taxon>
        <taxon>Pentapetalae</taxon>
        <taxon>asterids</taxon>
        <taxon>campanulids</taxon>
        <taxon>Asterales</taxon>
        <taxon>Asteraceae</taxon>
        <taxon>Asteroideae</taxon>
        <taxon>Anthemideae</taxon>
        <taxon>Artemisiinae</taxon>
        <taxon>Artemisia</taxon>
    </lineage>
</organism>
<protein>
    <submittedName>
        <fullName evidence="1">Uncharacterized protein</fullName>
    </submittedName>
</protein>
<sequence length="57" mass="6472">MTAVLDFQYVSGLWKLKLCCSGTSKEEQEVVRVILNTQKLKAIILETLQEDHSTQFG</sequence>
<comment type="caution">
    <text evidence="1">The sequence shown here is derived from an EMBL/GenBank/DDBJ whole genome shotgun (WGS) entry which is preliminary data.</text>
</comment>
<evidence type="ECO:0000313" key="1">
    <source>
        <dbReference type="EMBL" id="PWA45996.1"/>
    </source>
</evidence>
<proteinExistence type="predicted"/>
<keyword evidence="2" id="KW-1185">Reference proteome</keyword>
<accession>A0A2U1LAH7</accession>
<name>A0A2U1LAH7_ARTAN</name>
<reference evidence="1 2" key="1">
    <citation type="journal article" date="2018" name="Mol. Plant">
        <title>The genome of Artemisia annua provides insight into the evolution of Asteraceae family and artemisinin biosynthesis.</title>
        <authorList>
            <person name="Shen Q."/>
            <person name="Zhang L."/>
            <person name="Liao Z."/>
            <person name="Wang S."/>
            <person name="Yan T."/>
            <person name="Shi P."/>
            <person name="Liu M."/>
            <person name="Fu X."/>
            <person name="Pan Q."/>
            <person name="Wang Y."/>
            <person name="Lv Z."/>
            <person name="Lu X."/>
            <person name="Zhang F."/>
            <person name="Jiang W."/>
            <person name="Ma Y."/>
            <person name="Chen M."/>
            <person name="Hao X."/>
            <person name="Li L."/>
            <person name="Tang Y."/>
            <person name="Lv G."/>
            <person name="Zhou Y."/>
            <person name="Sun X."/>
            <person name="Brodelius P.E."/>
            <person name="Rose J.K.C."/>
            <person name="Tang K."/>
        </authorList>
    </citation>
    <scope>NUCLEOTIDE SEQUENCE [LARGE SCALE GENOMIC DNA]</scope>
    <source>
        <strain evidence="2">cv. Huhao1</strain>
        <tissue evidence="1">Leaf</tissue>
    </source>
</reference>
<dbReference type="AlphaFoldDB" id="A0A2U1LAH7"/>
<dbReference type="EMBL" id="PKPP01010500">
    <property type="protein sequence ID" value="PWA45996.1"/>
    <property type="molecule type" value="Genomic_DNA"/>
</dbReference>
<dbReference type="Proteomes" id="UP000245207">
    <property type="component" value="Unassembled WGS sequence"/>
</dbReference>
<evidence type="ECO:0000313" key="2">
    <source>
        <dbReference type="Proteomes" id="UP000245207"/>
    </source>
</evidence>